<evidence type="ECO:0000259" key="1">
    <source>
        <dbReference type="PROSITE" id="PS51186"/>
    </source>
</evidence>
<dbReference type="InterPro" id="IPR000182">
    <property type="entry name" value="GNAT_dom"/>
</dbReference>
<dbReference type="CDD" id="cd04301">
    <property type="entry name" value="NAT_SF"/>
    <property type="match status" value="1"/>
</dbReference>
<reference evidence="2" key="1">
    <citation type="journal article" date="2014" name="Front. Microbiol.">
        <title>High frequency of phylogenetically diverse reductive dehalogenase-homologous genes in deep subseafloor sedimentary metagenomes.</title>
        <authorList>
            <person name="Kawai M."/>
            <person name="Futagami T."/>
            <person name="Toyoda A."/>
            <person name="Takaki Y."/>
            <person name="Nishi S."/>
            <person name="Hori S."/>
            <person name="Arai W."/>
            <person name="Tsubouchi T."/>
            <person name="Morono Y."/>
            <person name="Uchiyama I."/>
            <person name="Ito T."/>
            <person name="Fujiyama A."/>
            <person name="Inagaki F."/>
            <person name="Takami H."/>
        </authorList>
    </citation>
    <scope>NUCLEOTIDE SEQUENCE</scope>
    <source>
        <strain evidence="2">Expedition CK06-06</strain>
    </source>
</reference>
<proteinExistence type="predicted"/>
<dbReference type="Gene3D" id="3.40.630.30">
    <property type="match status" value="1"/>
</dbReference>
<dbReference type="AlphaFoldDB" id="X0UED4"/>
<feature type="domain" description="N-acetyltransferase" evidence="1">
    <location>
        <begin position="10"/>
        <end position="146"/>
    </location>
</feature>
<accession>X0UED4</accession>
<organism evidence="2">
    <name type="scientific">marine sediment metagenome</name>
    <dbReference type="NCBI Taxonomy" id="412755"/>
    <lineage>
        <taxon>unclassified sequences</taxon>
        <taxon>metagenomes</taxon>
        <taxon>ecological metagenomes</taxon>
    </lineage>
</organism>
<dbReference type="InterPro" id="IPR016181">
    <property type="entry name" value="Acyl_CoA_acyltransferase"/>
</dbReference>
<sequence>MAEEFVKGKLVIRAAKPKEIGKIGEMYEKGKLEMMVTTSALIENEKVFVALYYGELVGFCQCGKIKGRQRGKISNIAVAKGFKKKGFGHKLIGKAHSFFASKGLSFHELRTHPKKTKFFEKAGYEQKGTKEGSKWVGMTRLKLNRRRR</sequence>
<dbReference type="GO" id="GO:0016747">
    <property type="term" value="F:acyltransferase activity, transferring groups other than amino-acyl groups"/>
    <property type="evidence" value="ECO:0007669"/>
    <property type="project" value="InterPro"/>
</dbReference>
<gene>
    <name evidence="2" type="ORF">S01H1_32555</name>
</gene>
<dbReference type="Pfam" id="PF13673">
    <property type="entry name" value="Acetyltransf_10"/>
    <property type="match status" value="1"/>
</dbReference>
<evidence type="ECO:0000313" key="2">
    <source>
        <dbReference type="EMBL" id="GAG04119.1"/>
    </source>
</evidence>
<dbReference type="PROSITE" id="PS51186">
    <property type="entry name" value="GNAT"/>
    <property type="match status" value="1"/>
</dbReference>
<comment type="caution">
    <text evidence="2">The sequence shown here is derived from an EMBL/GenBank/DDBJ whole genome shotgun (WGS) entry which is preliminary data.</text>
</comment>
<dbReference type="EMBL" id="BARS01020165">
    <property type="protein sequence ID" value="GAG04119.1"/>
    <property type="molecule type" value="Genomic_DNA"/>
</dbReference>
<dbReference type="SUPFAM" id="SSF55729">
    <property type="entry name" value="Acyl-CoA N-acyltransferases (Nat)"/>
    <property type="match status" value="1"/>
</dbReference>
<protein>
    <recommendedName>
        <fullName evidence="1">N-acetyltransferase domain-containing protein</fullName>
    </recommendedName>
</protein>
<name>X0UED4_9ZZZZ</name>